<feature type="region of interest" description="Disordered" evidence="1">
    <location>
        <begin position="1"/>
        <end position="24"/>
    </location>
</feature>
<dbReference type="CDD" id="cd04950">
    <property type="entry name" value="GT4_TuaH-like"/>
    <property type="match status" value="1"/>
</dbReference>
<gene>
    <name evidence="2" type="ORF">NDI38_10725</name>
</gene>
<proteinExistence type="predicted"/>
<dbReference type="Gene3D" id="3.40.50.2000">
    <property type="entry name" value="Glycogen Phosphorylase B"/>
    <property type="match status" value="1"/>
</dbReference>
<dbReference type="PANTHER" id="PTHR12526:SF630">
    <property type="entry name" value="GLYCOSYLTRANSFERASE"/>
    <property type="match status" value="1"/>
</dbReference>
<dbReference type="PANTHER" id="PTHR12526">
    <property type="entry name" value="GLYCOSYLTRANSFERASE"/>
    <property type="match status" value="1"/>
</dbReference>
<keyword evidence="3" id="KW-1185">Reference proteome</keyword>
<protein>
    <submittedName>
        <fullName evidence="2">Glycosyltransferase family 1 protein</fullName>
    </submittedName>
</protein>
<organism evidence="2 3">
    <name type="scientific">Stenomitos frigidus AS-A4</name>
    <dbReference type="NCBI Taxonomy" id="2933935"/>
    <lineage>
        <taxon>Bacteria</taxon>
        <taxon>Bacillati</taxon>
        <taxon>Cyanobacteriota</taxon>
        <taxon>Cyanophyceae</taxon>
        <taxon>Leptolyngbyales</taxon>
        <taxon>Leptolyngbyaceae</taxon>
        <taxon>Stenomitos</taxon>
    </lineage>
</organism>
<comment type="caution">
    <text evidence="2">The sequence shown here is derived from an EMBL/GenBank/DDBJ whole genome shotgun (WGS) entry which is preliminary data.</text>
</comment>
<name>A0ABV0KIC6_9CYAN</name>
<dbReference type="Pfam" id="PF13692">
    <property type="entry name" value="Glyco_trans_1_4"/>
    <property type="match status" value="1"/>
</dbReference>
<sequence length="443" mass="49916">MSTYPASDQRFKEKDASEKQSSDVPFQPKQNLIYLKWSEKTDLESLESNTNVFDLVCFSHLRWDFVYQRPQHLLSRCAQARRVFVVEEPLDSPDDSYYLDISRRECGVWVVVPHLPQGLSEDQAIALQRLLVDALIAEAQIQTPILWYYNPMAVPFTHHLDASAIVYDCMDELSAFQGAHPELQTREAHLFELANLVFTGGLSLYEAKQHQHSSVHAFPSSIDAAHFAQARAIGEEPSDQAAIPHPRLGFYGVVDERMDLALLEGIAQARPDWHLVIIGPVVKIDPALLPKHPNIHYLGGKSYQELPSYLAGWDVALLPFARNESTRFISPTKTPEYLAAGKPVVSTSIRDVVRPYGDEELVYIADTVPEFVTAIEKALAQSQTNDDWLNRVDAFLSQISWDLTWQAMNELIEAAIVTSKQGRKSSVRQEETSTATELVSSRK</sequence>
<dbReference type="Proteomes" id="UP001476950">
    <property type="component" value="Unassembled WGS sequence"/>
</dbReference>
<feature type="compositionally biased region" description="Polar residues" evidence="1">
    <location>
        <begin position="432"/>
        <end position="443"/>
    </location>
</feature>
<feature type="region of interest" description="Disordered" evidence="1">
    <location>
        <begin position="423"/>
        <end position="443"/>
    </location>
</feature>
<dbReference type="SUPFAM" id="SSF53756">
    <property type="entry name" value="UDP-Glycosyltransferase/glycogen phosphorylase"/>
    <property type="match status" value="1"/>
</dbReference>
<evidence type="ECO:0000256" key="1">
    <source>
        <dbReference type="SAM" id="MobiDB-lite"/>
    </source>
</evidence>
<feature type="compositionally biased region" description="Basic and acidic residues" evidence="1">
    <location>
        <begin position="9"/>
        <end position="21"/>
    </location>
</feature>
<evidence type="ECO:0000313" key="2">
    <source>
        <dbReference type="EMBL" id="MEP1058910.1"/>
    </source>
</evidence>
<evidence type="ECO:0000313" key="3">
    <source>
        <dbReference type="Proteomes" id="UP001476950"/>
    </source>
</evidence>
<dbReference type="EMBL" id="JAMPLM010000007">
    <property type="protein sequence ID" value="MEP1058910.1"/>
    <property type="molecule type" value="Genomic_DNA"/>
</dbReference>
<reference evidence="2 3" key="1">
    <citation type="submission" date="2022-04" db="EMBL/GenBank/DDBJ databases">
        <title>Positive selection, recombination, and allopatry shape intraspecific diversity of widespread and dominant cyanobacteria.</title>
        <authorList>
            <person name="Wei J."/>
            <person name="Shu W."/>
            <person name="Hu C."/>
        </authorList>
    </citation>
    <scope>NUCLEOTIDE SEQUENCE [LARGE SCALE GENOMIC DNA]</scope>
    <source>
        <strain evidence="2 3">AS-A4</strain>
    </source>
</reference>
<accession>A0ABV0KIC6</accession>